<proteinExistence type="predicted"/>
<dbReference type="InterPro" id="IPR011044">
    <property type="entry name" value="Quino_amine_DH_bsu"/>
</dbReference>
<dbReference type="SUPFAM" id="SSF50969">
    <property type="entry name" value="YVTN repeat-like/Quinoprotein amine dehydrogenase"/>
    <property type="match status" value="1"/>
</dbReference>
<dbReference type="EMBL" id="BONY01000096">
    <property type="protein sequence ID" value="GIH10502.1"/>
    <property type="molecule type" value="Genomic_DNA"/>
</dbReference>
<name>A0A8J3QI76_9ACTN</name>
<protein>
    <submittedName>
        <fullName evidence="1">Uncharacterized protein</fullName>
    </submittedName>
</protein>
<sequence length="392" mass="42105">MASLGGLLAACQEPPAQSVQGGDRLLVSHRDGLGIFSAGTKKWLAEPKTAATGGANLACVEDGSLVVRDCATARVSTKATLPGLWTPRAASHDQVALLAGSHAAADIYRPEPRVSTSLLVMRDGKERKRFELDGNLEPEAFSSDGERLYLLDYLPPKAPDVYRVRVLNILTGQVDPLSTRTKTVVPTSAEEVMRGRGRHAVYDSRQGILFTLYTHLGDHQHTGELLGVRPGAPNVHAFIHSLHLQDGWAFCIDLPAPFGTGAAEGHTIAMSESGFELYAISAEHGTVAVIDPSTLAITQTRTFSPAAGTAYALGLAEDRLLVGAGRQLKILHGRERDRKDEWALDFDLRGLALGSRLWAGRDGGVSALDLEKRQEIDRAEIPALTALRQAFA</sequence>
<accession>A0A8J3QI76</accession>
<dbReference type="Proteomes" id="UP000612899">
    <property type="component" value="Unassembled WGS sequence"/>
</dbReference>
<evidence type="ECO:0000313" key="1">
    <source>
        <dbReference type="EMBL" id="GIH10502.1"/>
    </source>
</evidence>
<evidence type="ECO:0000313" key="2">
    <source>
        <dbReference type="Proteomes" id="UP000612899"/>
    </source>
</evidence>
<keyword evidence="2" id="KW-1185">Reference proteome</keyword>
<dbReference type="AlphaFoldDB" id="A0A8J3QI76"/>
<gene>
    <name evidence="1" type="ORF">Rhe02_85690</name>
</gene>
<organism evidence="1 2">
    <name type="scientific">Rhizocola hellebori</name>
    <dbReference type="NCBI Taxonomy" id="1392758"/>
    <lineage>
        <taxon>Bacteria</taxon>
        <taxon>Bacillati</taxon>
        <taxon>Actinomycetota</taxon>
        <taxon>Actinomycetes</taxon>
        <taxon>Micromonosporales</taxon>
        <taxon>Micromonosporaceae</taxon>
        <taxon>Rhizocola</taxon>
    </lineage>
</organism>
<comment type="caution">
    <text evidence="1">The sequence shown here is derived from an EMBL/GenBank/DDBJ whole genome shotgun (WGS) entry which is preliminary data.</text>
</comment>
<reference evidence="1" key="1">
    <citation type="submission" date="2021-01" db="EMBL/GenBank/DDBJ databases">
        <title>Whole genome shotgun sequence of Rhizocola hellebori NBRC 109834.</title>
        <authorList>
            <person name="Komaki H."/>
            <person name="Tamura T."/>
        </authorList>
    </citation>
    <scope>NUCLEOTIDE SEQUENCE</scope>
    <source>
        <strain evidence="1">NBRC 109834</strain>
    </source>
</reference>